<protein>
    <submittedName>
        <fullName evidence="1">Uncharacterized protein</fullName>
    </submittedName>
</protein>
<evidence type="ECO:0000313" key="1">
    <source>
        <dbReference type="EMBL" id="EEX19552.1"/>
    </source>
</evidence>
<dbReference type="EMBL" id="ACVA01000013">
    <property type="protein sequence ID" value="EEX19552.1"/>
    <property type="molecule type" value="Genomic_DNA"/>
</dbReference>
<reference evidence="1 2" key="1">
    <citation type="submission" date="2009-09" db="EMBL/GenBank/DDBJ databases">
        <authorList>
            <person name="Weinstock G."/>
            <person name="Sodergren E."/>
            <person name="Clifton S."/>
            <person name="Fulton L."/>
            <person name="Fulton B."/>
            <person name="Courtney L."/>
            <person name="Fronick C."/>
            <person name="Harrison M."/>
            <person name="Strong C."/>
            <person name="Farmer C."/>
            <person name="Delahaunty K."/>
            <person name="Markovic C."/>
            <person name="Hall O."/>
            <person name="Minx P."/>
            <person name="Tomlinson C."/>
            <person name="Mitreva M."/>
            <person name="Nelson J."/>
            <person name="Hou S."/>
            <person name="Wollam A."/>
            <person name="Pepin K.H."/>
            <person name="Johnson M."/>
            <person name="Bhonagiri V."/>
            <person name="Nash W.E."/>
            <person name="Warren W."/>
            <person name="Chinwalla A."/>
            <person name="Mardis E.R."/>
            <person name="Wilson R.K."/>
        </authorList>
    </citation>
    <scope>NUCLEOTIDE SEQUENCE [LARGE SCALE GENOMIC DNA]</scope>
    <source>
        <strain evidence="1 2">F0319</strain>
    </source>
</reference>
<proteinExistence type="predicted"/>
<dbReference type="AlphaFoldDB" id="C9MLL8"/>
<evidence type="ECO:0000313" key="2">
    <source>
        <dbReference type="Proteomes" id="UP000003327"/>
    </source>
</evidence>
<organism evidence="1 2">
    <name type="scientific">Prevotella veroralis F0319</name>
    <dbReference type="NCBI Taxonomy" id="649761"/>
    <lineage>
        <taxon>Bacteria</taxon>
        <taxon>Pseudomonadati</taxon>
        <taxon>Bacteroidota</taxon>
        <taxon>Bacteroidia</taxon>
        <taxon>Bacteroidales</taxon>
        <taxon>Prevotellaceae</taxon>
        <taxon>Prevotella</taxon>
    </lineage>
</organism>
<accession>C9MLL8</accession>
<name>C9MLL8_9BACT</name>
<sequence>MRTDEGVCPYFVVLSSYVKSTIYSPLHSERGRERGFSSPWGRLGRVSNRGRLSLLCGIVSDISM</sequence>
<dbReference type="STRING" id="649761.HMPREF0973_00493"/>
<dbReference type="HOGENOM" id="CLU_2864149_0_0_10"/>
<keyword evidence="2" id="KW-1185">Reference proteome</keyword>
<dbReference type="Proteomes" id="UP000003327">
    <property type="component" value="Unassembled WGS sequence"/>
</dbReference>
<gene>
    <name evidence="1" type="ORF">HMPREF0973_00493</name>
</gene>
<comment type="caution">
    <text evidence="1">The sequence shown here is derived from an EMBL/GenBank/DDBJ whole genome shotgun (WGS) entry which is preliminary data.</text>
</comment>